<name>A0ABW8UIP8_9LACT</name>
<dbReference type="SUPFAM" id="SSF48452">
    <property type="entry name" value="TPR-like"/>
    <property type="match status" value="3"/>
</dbReference>
<dbReference type="RefSeq" id="WP_192981664.1">
    <property type="nucleotide sequence ID" value="NZ_JABUYJ010000010.1"/>
</dbReference>
<evidence type="ECO:0000313" key="3">
    <source>
        <dbReference type="EMBL" id="MFL2101774.1"/>
    </source>
</evidence>
<dbReference type="Pfam" id="PF13424">
    <property type="entry name" value="TPR_12"/>
    <property type="match status" value="1"/>
</dbReference>
<keyword evidence="1" id="KW-0802">TPR repeat</keyword>
<dbReference type="PANTHER" id="PTHR12558:SF13">
    <property type="entry name" value="CELL DIVISION CYCLE PROTEIN 27 HOMOLOG"/>
    <property type="match status" value="1"/>
</dbReference>
<dbReference type="Gene3D" id="1.25.40.10">
    <property type="entry name" value="Tetratricopeptide repeat domain"/>
    <property type="match status" value="3"/>
</dbReference>
<feature type="repeat" description="TPR" evidence="1">
    <location>
        <begin position="171"/>
        <end position="204"/>
    </location>
</feature>
<accession>A0ABW8UIP8</accession>
<dbReference type="Pfam" id="PF13429">
    <property type="entry name" value="TPR_15"/>
    <property type="match status" value="1"/>
</dbReference>
<reference evidence="3 4" key="1">
    <citation type="submission" date="2024-08" db="EMBL/GenBank/DDBJ databases">
        <authorList>
            <person name="Arias E."/>
        </authorList>
    </citation>
    <scope>NUCLEOTIDE SEQUENCE [LARGE SCALE GENOMIC DNA]</scope>
    <source>
        <strain evidence="3 4">FAM 24106</strain>
    </source>
</reference>
<feature type="coiled-coil region" evidence="2">
    <location>
        <begin position="319"/>
        <end position="366"/>
    </location>
</feature>
<dbReference type="InterPro" id="IPR011990">
    <property type="entry name" value="TPR-like_helical_dom_sf"/>
</dbReference>
<keyword evidence="2" id="KW-0175">Coiled coil</keyword>
<dbReference type="EMBL" id="JBGQQK010000001">
    <property type="protein sequence ID" value="MFL2101774.1"/>
    <property type="molecule type" value="Genomic_DNA"/>
</dbReference>
<dbReference type="PROSITE" id="PS50005">
    <property type="entry name" value="TPR"/>
    <property type="match status" value="3"/>
</dbReference>
<feature type="repeat" description="TPR" evidence="1">
    <location>
        <begin position="272"/>
        <end position="305"/>
    </location>
</feature>
<dbReference type="SMART" id="SM00028">
    <property type="entry name" value="TPR"/>
    <property type="match status" value="6"/>
</dbReference>
<gene>
    <name evidence="3" type="ORF">ACEN37_00755</name>
</gene>
<evidence type="ECO:0000313" key="4">
    <source>
        <dbReference type="Proteomes" id="UP001625374"/>
    </source>
</evidence>
<organism evidence="3 4">
    <name type="scientific">Marinilactibacillus psychrotolerans</name>
    <dbReference type="NCBI Taxonomy" id="191770"/>
    <lineage>
        <taxon>Bacteria</taxon>
        <taxon>Bacillati</taxon>
        <taxon>Bacillota</taxon>
        <taxon>Bacilli</taxon>
        <taxon>Lactobacillales</taxon>
        <taxon>Carnobacteriaceae</taxon>
        <taxon>Marinilactibacillus</taxon>
    </lineage>
</organism>
<dbReference type="InterPro" id="IPR019734">
    <property type="entry name" value="TPR_rpt"/>
</dbReference>
<proteinExistence type="predicted"/>
<comment type="caution">
    <text evidence="3">The sequence shown here is derived from an EMBL/GenBank/DDBJ whole genome shotgun (WGS) entry which is preliminary data.</text>
</comment>
<sequence length="422" mass="49237">MSYSQKMVDALQNDQLSEAQEFLTRALKQDSIDDLYQLSDSLYQLGFLEQTKEILHHLLAQKKDDDEIKVNLAEIAIEEGNELEAIDWLQSIDKTSSVYPQALLVSADYYQVLDLPEVSEQKLLEAQSILENEPVILFALAELHFTMGKYAQAIREYEQLLTMGEENLAGIHLVSRLGSAYSALGDWENAIDYLEEAVEVDDTVDTLFQLGFTYFQVKEYQRANECLYKVKEMDHSYTSLYPYLAKGLDEENQLDKASEIIEEGLLQDKTNYQLYLIGAEVELKRSNQVKAEQYYKLALELDPDNETISLQYTNFLLHQERYEETVEFVQKALTELDADPQLHWNLAVAQNELEEYDAARRAYDKAYPYFDTNIEFLKQYFFFLREEGQIEKSREVGIRYLEFRSDDLEIQEILNNEHLDFE</sequence>
<evidence type="ECO:0000256" key="1">
    <source>
        <dbReference type="PROSITE-ProRule" id="PRU00339"/>
    </source>
</evidence>
<protein>
    <submittedName>
        <fullName evidence="3">Tetratricopeptide repeat protein</fullName>
    </submittedName>
</protein>
<keyword evidence="4" id="KW-1185">Reference proteome</keyword>
<dbReference type="PANTHER" id="PTHR12558">
    <property type="entry name" value="CELL DIVISION CYCLE 16,23,27"/>
    <property type="match status" value="1"/>
</dbReference>
<feature type="repeat" description="TPR" evidence="1">
    <location>
        <begin position="134"/>
        <end position="167"/>
    </location>
</feature>
<dbReference type="Proteomes" id="UP001625374">
    <property type="component" value="Unassembled WGS sequence"/>
</dbReference>
<evidence type="ECO:0000256" key="2">
    <source>
        <dbReference type="SAM" id="Coils"/>
    </source>
</evidence>